<dbReference type="Proteomes" id="UP000248795">
    <property type="component" value="Unassembled WGS sequence"/>
</dbReference>
<proteinExistence type="predicted"/>
<feature type="domain" description="FAD dependent oxidoreductase" evidence="2">
    <location>
        <begin position="4"/>
        <end position="335"/>
    </location>
</feature>
<evidence type="ECO:0000256" key="1">
    <source>
        <dbReference type="ARBA" id="ARBA00023002"/>
    </source>
</evidence>
<dbReference type="EMBL" id="QKVK01000001">
    <property type="protein sequence ID" value="PZF78456.1"/>
    <property type="molecule type" value="Genomic_DNA"/>
</dbReference>
<dbReference type="PANTHER" id="PTHR13847">
    <property type="entry name" value="SARCOSINE DEHYDROGENASE-RELATED"/>
    <property type="match status" value="1"/>
</dbReference>
<dbReference type="SUPFAM" id="SSF51905">
    <property type="entry name" value="FAD/NAD(P)-binding domain"/>
    <property type="match status" value="1"/>
</dbReference>
<keyword evidence="4" id="KW-1185">Reference proteome</keyword>
<protein>
    <submittedName>
        <fullName evidence="3">FAD-binding oxidoreductase</fullName>
    </submittedName>
</protein>
<dbReference type="GO" id="GO:0016491">
    <property type="term" value="F:oxidoreductase activity"/>
    <property type="evidence" value="ECO:0007669"/>
    <property type="project" value="UniProtKB-KW"/>
</dbReference>
<dbReference type="InterPro" id="IPR036188">
    <property type="entry name" value="FAD/NAD-bd_sf"/>
</dbReference>
<accession>A0A2W2BYB9</accession>
<dbReference type="PANTHER" id="PTHR13847:SF289">
    <property type="entry name" value="GLYCINE OXIDASE"/>
    <property type="match status" value="1"/>
</dbReference>
<reference evidence="4" key="1">
    <citation type="submission" date="2018-06" db="EMBL/GenBank/DDBJ databases">
        <title>Aestuariibacter litoralis strain KCTC 52945T.</title>
        <authorList>
            <person name="Li X."/>
            <person name="Salam N."/>
            <person name="Li J.-L."/>
            <person name="Chen Y.-M."/>
            <person name="Yang Z.-W."/>
            <person name="Zhang L.-Y."/>
            <person name="Han M.-X."/>
            <person name="Xiao M."/>
            <person name="Li W.-J."/>
        </authorList>
    </citation>
    <scope>NUCLEOTIDE SEQUENCE [LARGE SCALE GENOMIC DNA]</scope>
    <source>
        <strain evidence="4">KCTC 52945</strain>
    </source>
</reference>
<name>A0A2W2BYB9_9HYPH</name>
<comment type="caution">
    <text evidence="3">The sequence shown here is derived from an EMBL/GenBank/DDBJ whole genome shotgun (WGS) entry which is preliminary data.</text>
</comment>
<dbReference type="Gene3D" id="3.30.9.10">
    <property type="entry name" value="D-Amino Acid Oxidase, subunit A, domain 2"/>
    <property type="match status" value="1"/>
</dbReference>
<sequence length="357" mass="37507">MPKRVIVIGSGIIGASIAWHLAKGGAEVAVVEADQPGGVATRASWAWINASWGNPEPYFRLRIRSMAHWHKMQSEIPSLAINWCGGLIWDLAPAELDAYAAERAQWGQPLRKVGRGEIHAIEPKLKQVPDEGYFAPGEGMLEPLATAQVLLGAARALGAEVLTETPVKWLAEEHGRVVGVMTDVGVIHADEVVVAAGAGSAQLLDSVGLSFRMNAPAGLLSHSKPAPKLVNGLVMTPGLHIRQTAEGRIVAGTDFAGADPEGNAEALAADLQAKVEAMVEGAEGLGLDFFTVGYRPTPADGFSAIGRPHSKNGLYLVVTHSGVTLAAALGLFAAQELLTGQRDPLLATFSPDRPTLT</sequence>
<evidence type="ECO:0000313" key="3">
    <source>
        <dbReference type="EMBL" id="PZF78456.1"/>
    </source>
</evidence>
<dbReference type="GO" id="GO:0005737">
    <property type="term" value="C:cytoplasm"/>
    <property type="evidence" value="ECO:0007669"/>
    <property type="project" value="TreeGrafter"/>
</dbReference>
<organism evidence="3 4">
    <name type="scientific">Aestuariivirga litoralis</name>
    <dbReference type="NCBI Taxonomy" id="2650924"/>
    <lineage>
        <taxon>Bacteria</taxon>
        <taxon>Pseudomonadati</taxon>
        <taxon>Pseudomonadota</taxon>
        <taxon>Alphaproteobacteria</taxon>
        <taxon>Hyphomicrobiales</taxon>
        <taxon>Aestuariivirgaceae</taxon>
        <taxon>Aestuariivirga</taxon>
    </lineage>
</organism>
<dbReference type="RefSeq" id="WP_111195783.1">
    <property type="nucleotide sequence ID" value="NZ_QKVK01000001.1"/>
</dbReference>
<dbReference type="Gene3D" id="3.50.50.60">
    <property type="entry name" value="FAD/NAD(P)-binding domain"/>
    <property type="match status" value="1"/>
</dbReference>
<dbReference type="InterPro" id="IPR006076">
    <property type="entry name" value="FAD-dep_OxRdtase"/>
</dbReference>
<evidence type="ECO:0000259" key="2">
    <source>
        <dbReference type="Pfam" id="PF01266"/>
    </source>
</evidence>
<dbReference type="AlphaFoldDB" id="A0A2W2BYB9"/>
<keyword evidence="1" id="KW-0560">Oxidoreductase</keyword>
<evidence type="ECO:0000313" key="4">
    <source>
        <dbReference type="Proteomes" id="UP000248795"/>
    </source>
</evidence>
<gene>
    <name evidence="3" type="ORF">DK847_01155</name>
</gene>
<dbReference type="Pfam" id="PF01266">
    <property type="entry name" value="DAO"/>
    <property type="match status" value="1"/>
</dbReference>